<evidence type="ECO:0000256" key="1">
    <source>
        <dbReference type="SAM" id="SignalP"/>
    </source>
</evidence>
<name>A0A421B835_9PSEU</name>
<proteinExistence type="predicted"/>
<dbReference type="Proteomes" id="UP000282454">
    <property type="component" value="Unassembled WGS sequence"/>
</dbReference>
<feature type="chain" id="PRO_5019396466" description="Secreted protein" evidence="1">
    <location>
        <begin position="43"/>
        <end position="111"/>
    </location>
</feature>
<feature type="signal peptide" evidence="1">
    <location>
        <begin position="1"/>
        <end position="42"/>
    </location>
</feature>
<accession>A0A421B835</accession>
<evidence type="ECO:0000313" key="2">
    <source>
        <dbReference type="EMBL" id="RLK60468.1"/>
    </source>
</evidence>
<keyword evidence="1" id="KW-0732">Signal</keyword>
<protein>
    <recommendedName>
        <fullName evidence="4">Secreted protein</fullName>
    </recommendedName>
</protein>
<dbReference type="EMBL" id="RCDD01000001">
    <property type="protein sequence ID" value="RLK60468.1"/>
    <property type="molecule type" value="Genomic_DNA"/>
</dbReference>
<comment type="caution">
    <text evidence="2">The sequence shown here is derived from an EMBL/GenBank/DDBJ whole genome shotgun (WGS) entry which is preliminary data.</text>
</comment>
<keyword evidence="3" id="KW-1185">Reference proteome</keyword>
<evidence type="ECO:0008006" key="4">
    <source>
        <dbReference type="Google" id="ProtNLM"/>
    </source>
</evidence>
<organism evidence="2 3">
    <name type="scientific">Actinokineospora cianjurensis</name>
    <dbReference type="NCBI Taxonomy" id="585224"/>
    <lineage>
        <taxon>Bacteria</taxon>
        <taxon>Bacillati</taxon>
        <taxon>Actinomycetota</taxon>
        <taxon>Actinomycetes</taxon>
        <taxon>Pseudonocardiales</taxon>
        <taxon>Pseudonocardiaceae</taxon>
        <taxon>Actinokineospora</taxon>
    </lineage>
</organism>
<sequence length="111" mass="12377">MLEQPRNGVPGERRRFVKPSKILGLVCAAVFAATTLSTPASAAEYRWSCRTVPAGYTYVMVRADVGCEPLYYVTLPEPGLWACRVPAGWTYTATRPSSNCWWNDQYLLARA</sequence>
<reference evidence="2 3" key="1">
    <citation type="submission" date="2018-10" db="EMBL/GenBank/DDBJ databases">
        <title>Genomic Encyclopedia of Archaeal and Bacterial Type Strains, Phase II (KMG-II): from individual species to whole genera.</title>
        <authorList>
            <person name="Goeker M."/>
        </authorList>
    </citation>
    <scope>NUCLEOTIDE SEQUENCE [LARGE SCALE GENOMIC DNA]</scope>
    <source>
        <strain evidence="2 3">DSM 45657</strain>
    </source>
</reference>
<dbReference type="AlphaFoldDB" id="A0A421B835"/>
<gene>
    <name evidence="2" type="ORF">CLV68_0973</name>
</gene>
<evidence type="ECO:0000313" key="3">
    <source>
        <dbReference type="Proteomes" id="UP000282454"/>
    </source>
</evidence>